<gene>
    <name evidence="1" type="ORF">Hesp104</name>
</gene>
<protein>
    <submittedName>
        <fullName evidence="1">Apsup</fullName>
    </submittedName>
</protein>
<dbReference type="Proteomes" id="UP000203768">
    <property type="component" value="Segment"/>
</dbReference>
<sequence length="347" mass="41909">MSNNKEIDNDSDGFDNNRFCIVFVWYHPDSFVYNTYQYPFWHNVQYHALKYNCYLVYCIEDERNVVFPKVNNLHYINLKTPQLMRTIERLRNMPCIIDYIKLQMLYNETIVEKENLLFVMDMDCTVESVDWDTINKCNRYLEPFFDRSVSQLYEKTSSSLGFQSYIENYAMLLNRKIERPSTILQSYNIDLDMITAKQNLNYENNYIYYQYVLLVQLYYRDRHAFLFPNKVADLQFENCVTINFRRGNSWREIIVSEYDYEYDANEKPSFDVCLTSQLYLAILDKDEDKINTIVQKLKSLNYNFASKFQWSNSMQKYTNVAGVLKDRIKTYDFFKKDFLLPITLYDK</sequence>
<dbReference type="OrthoDB" id="14008at10239"/>
<accession>S5MK67</accession>
<dbReference type="RefSeq" id="YP_008378320.1">
    <property type="nucleotide sequence ID" value="NC_021923.1"/>
</dbReference>
<evidence type="ECO:0000313" key="2">
    <source>
        <dbReference type="Proteomes" id="UP000203768"/>
    </source>
</evidence>
<dbReference type="GeneID" id="16489506"/>
<organism evidence="1 2">
    <name type="scientific">Hemileuca sp. nucleopolyhedrovirus</name>
    <dbReference type="NCBI Taxonomy" id="1367203"/>
    <lineage>
        <taxon>Viruses</taxon>
        <taxon>Viruses incertae sedis</taxon>
        <taxon>Naldaviricetes</taxon>
        <taxon>Lefavirales</taxon>
        <taxon>Baculoviridae</taxon>
        <taxon>Alphabaculovirus</taxon>
        <taxon>Alphabaculovirus heleucae</taxon>
        <taxon>Hemileuca species nucleopolyhedrovirus</taxon>
    </lineage>
</organism>
<dbReference type="EMBL" id="KF158713">
    <property type="protein sequence ID" value="AGR56856.1"/>
    <property type="molecule type" value="Genomic_DNA"/>
</dbReference>
<keyword evidence="2" id="KW-1185">Reference proteome</keyword>
<dbReference type="KEGG" id="vg:16489506"/>
<name>S5MK67_9ABAC</name>
<evidence type="ECO:0000313" key="1">
    <source>
        <dbReference type="EMBL" id="AGR56856.1"/>
    </source>
</evidence>
<dbReference type="InterPro" id="IPR020387">
    <property type="entry name" value="AcMNPV_Orf112"/>
</dbReference>
<reference evidence="1 2" key="1">
    <citation type="journal article" date="2013" name="Virus Genes">
        <title>The genome of a baculovirus isolated from Hemileuca sp. encodes a serpin ortholog.</title>
        <authorList>
            <person name="Rohrmann G.F."/>
            <person name="Erlandson M.A."/>
            <person name="Theilmann D.A."/>
        </authorList>
    </citation>
    <scope>NUCLEOTIDE SEQUENCE [LARGE SCALE GENOMIC DNA]</scope>
</reference>
<dbReference type="Pfam" id="PF10860">
    <property type="entry name" value="DUF2661"/>
    <property type="match status" value="1"/>
</dbReference>
<proteinExistence type="predicted"/>